<dbReference type="InterPro" id="IPR056924">
    <property type="entry name" value="SH3_Tf2-1"/>
</dbReference>
<organism evidence="2">
    <name type="scientific">Tanacetum cinerariifolium</name>
    <name type="common">Dalmatian daisy</name>
    <name type="synonym">Chrysanthemum cinerariifolium</name>
    <dbReference type="NCBI Taxonomy" id="118510"/>
    <lineage>
        <taxon>Eukaryota</taxon>
        <taxon>Viridiplantae</taxon>
        <taxon>Streptophyta</taxon>
        <taxon>Embryophyta</taxon>
        <taxon>Tracheophyta</taxon>
        <taxon>Spermatophyta</taxon>
        <taxon>Magnoliopsida</taxon>
        <taxon>eudicotyledons</taxon>
        <taxon>Gunneridae</taxon>
        <taxon>Pentapetalae</taxon>
        <taxon>asterids</taxon>
        <taxon>campanulids</taxon>
        <taxon>Asterales</taxon>
        <taxon>Asteraceae</taxon>
        <taxon>Asteroideae</taxon>
        <taxon>Anthemideae</taxon>
        <taxon>Anthemidinae</taxon>
        <taxon>Tanacetum</taxon>
    </lineage>
</organism>
<dbReference type="EMBL" id="BKCJ010440314">
    <property type="protein sequence ID" value="GFA53086.1"/>
    <property type="molecule type" value="Genomic_DNA"/>
</dbReference>
<dbReference type="Pfam" id="PF24626">
    <property type="entry name" value="SH3_Tf2-1"/>
    <property type="match status" value="1"/>
</dbReference>
<dbReference type="PANTHER" id="PTHR35046:SF26">
    <property type="entry name" value="RNA-DIRECTED DNA POLYMERASE"/>
    <property type="match status" value="1"/>
</dbReference>
<protein>
    <submittedName>
        <fullName evidence="2">Transposon Ty3-I Gag-Pol polyprotein</fullName>
    </submittedName>
</protein>
<comment type="caution">
    <text evidence="2">The sequence shown here is derived from an EMBL/GenBank/DDBJ whole genome shotgun (WGS) entry which is preliminary data.</text>
</comment>
<proteinExistence type="predicted"/>
<dbReference type="PANTHER" id="PTHR35046">
    <property type="entry name" value="ZINC KNUCKLE (CCHC-TYPE) FAMILY PROTEIN"/>
    <property type="match status" value="1"/>
</dbReference>
<gene>
    <name evidence="2" type="ORF">Tci_625058</name>
</gene>
<reference evidence="2" key="1">
    <citation type="journal article" date="2019" name="Sci. Rep.">
        <title>Draft genome of Tanacetum cinerariifolium, the natural source of mosquito coil.</title>
        <authorList>
            <person name="Yamashiro T."/>
            <person name="Shiraishi A."/>
            <person name="Satake H."/>
            <person name="Nakayama K."/>
        </authorList>
    </citation>
    <scope>NUCLEOTIDE SEQUENCE</scope>
</reference>
<evidence type="ECO:0000313" key="2">
    <source>
        <dbReference type="EMBL" id="GFA53086.1"/>
    </source>
</evidence>
<accession>A0A699JTS0</accession>
<feature type="domain" description="Tf2-1-like SH3-like" evidence="1">
    <location>
        <begin position="65"/>
        <end position="109"/>
    </location>
</feature>
<dbReference type="AlphaFoldDB" id="A0A699JTS0"/>
<feature type="non-terminal residue" evidence="2">
    <location>
        <position position="1"/>
    </location>
</feature>
<evidence type="ECO:0000259" key="1">
    <source>
        <dbReference type="Pfam" id="PF24626"/>
    </source>
</evidence>
<sequence length="205" mass="22827">LLERCRTCHIAKTHSSNAGLYTPLSVPVAPWEDVSLDFVLVARLYFAEIVKLHGVIKTLTSDRDVKFLKPRGDGPFHVLKKINDNAYKIKLPGNYNVSATFNVADLSTYKGGSDDERDSRSSIFQKGEDDVDAVNKRVNVTNTLGAYFLATDFYGGLGRNLHGHSKTANGQVSLPSMSPVSFRPFEVVSGLKERFFVFRLYFGPF</sequence>
<name>A0A699JTS0_TANCI</name>